<dbReference type="Pfam" id="PF13285">
    <property type="entry name" value="DUF4073"/>
    <property type="match status" value="1"/>
</dbReference>
<evidence type="ECO:0000313" key="5">
    <source>
        <dbReference type="Proteomes" id="UP001501510"/>
    </source>
</evidence>
<accession>A0ABP3UZJ7</accession>
<keyword evidence="1" id="KW-0326">Glycosidase</keyword>
<name>A0ABP3UZJ7_9CLOT</name>
<evidence type="ECO:0000256" key="1">
    <source>
        <dbReference type="ARBA" id="ARBA00023295"/>
    </source>
</evidence>
<dbReference type="InterPro" id="IPR013783">
    <property type="entry name" value="Ig-like_fold"/>
</dbReference>
<evidence type="ECO:0000259" key="3">
    <source>
        <dbReference type="PROSITE" id="PS50022"/>
    </source>
</evidence>
<dbReference type="InterPro" id="IPR000421">
    <property type="entry name" value="FA58C"/>
</dbReference>
<feature type="signal peptide" evidence="2">
    <location>
        <begin position="1"/>
        <end position="26"/>
    </location>
</feature>
<comment type="caution">
    <text evidence="4">The sequence shown here is derived from an EMBL/GenBank/DDBJ whole genome shotgun (WGS) entry which is preliminary data.</text>
</comment>
<dbReference type="Gene3D" id="2.60.120.260">
    <property type="entry name" value="Galactose-binding domain-like"/>
    <property type="match status" value="1"/>
</dbReference>
<feature type="chain" id="PRO_5045358904" description="F5/8 type C domain-containing protein" evidence="2">
    <location>
        <begin position="27"/>
        <end position="1298"/>
    </location>
</feature>
<gene>
    <name evidence="4" type="ORF">GCM10008906_25510</name>
</gene>
<keyword evidence="2" id="KW-0732">Signal</keyword>
<proteinExistence type="predicted"/>
<evidence type="ECO:0000256" key="2">
    <source>
        <dbReference type="SAM" id="SignalP"/>
    </source>
</evidence>
<dbReference type="InterPro" id="IPR032179">
    <property type="entry name" value="Cry22Aa_Ig-like"/>
</dbReference>
<dbReference type="Proteomes" id="UP001501510">
    <property type="component" value="Unassembled WGS sequence"/>
</dbReference>
<feature type="domain" description="F5/8 type C" evidence="3">
    <location>
        <begin position="625"/>
        <end position="774"/>
    </location>
</feature>
<dbReference type="Pfam" id="PF00754">
    <property type="entry name" value="F5_F8_type_C"/>
    <property type="match status" value="1"/>
</dbReference>
<keyword evidence="1" id="KW-0378">Hydrolase</keyword>
<dbReference type="SUPFAM" id="SSF49785">
    <property type="entry name" value="Galactose-binding domain-like"/>
    <property type="match status" value="3"/>
</dbReference>
<reference evidence="5" key="1">
    <citation type="journal article" date="2019" name="Int. J. Syst. Evol. Microbiol.">
        <title>The Global Catalogue of Microorganisms (GCM) 10K type strain sequencing project: providing services to taxonomists for standard genome sequencing and annotation.</title>
        <authorList>
            <consortium name="The Broad Institute Genomics Platform"/>
            <consortium name="The Broad Institute Genome Sequencing Center for Infectious Disease"/>
            <person name="Wu L."/>
            <person name="Ma J."/>
        </authorList>
    </citation>
    <scope>NUCLEOTIDE SEQUENCE [LARGE SCALE GENOMIC DNA]</scope>
    <source>
        <strain evidence="5">JCM 1407</strain>
    </source>
</reference>
<dbReference type="Gene3D" id="2.60.120.1060">
    <property type="entry name" value="NPCBM/NEW2 domain"/>
    <property type="match status" value="2"/>
</dbReference>
<sequence length="1298" mass="147003">MLKKTSVFLLITLVSGSLGSFNYVHAAQNSKVNLPSSAIVQANSQYTQSLQSIKSQINTKVNGTNELEGLLQDSNFKNNLVKYQFLTRLGENNFNSFQNNVELKSFLNDLLKNTYIMNGLLMGRTLNYTEMGNAVKILKNIWEDDKECHSGFYLKLAIATAMGHSKPIRTYDYKREVINPVVRYNHYKNLYKQGKLFENFDKYDIVHLSMIVNNPGSDSDIDWMQEYIRKEKPTYVNQDQIKRAAFLVPYGPKKRGDGRSYRTTKWTLKDTLTMAGVCGRLSHFGSIAVRAFGAPSSMIDQPGHRAFLHLQTKNSWRIGNNIGGLGGTKFNGETLIPWGNHAAYLFLMEEASLDQEALEKSYQLYWLSNIVSSDSKAKAIRDEAIKVQPLNYFSWKDKISALLKDSNASKDQFEKLSVDIMNTFYNHPKVMDDLLKLIKDKAIAGDRVSLQEYIINYNNALKKCTDSMQQTVIKKLKEQFNKDHMYLARFSFTGENAGRLMGAKTDVEYSIDGGKTYNFVKEENQKLTDSEIKSLTSENGILLRVKGSESFIRLSLIKGSQVTNVFGSDNLDIITGLDESMEFSIDEGKTWTKYKKHNAPDLSGDLVMYVRKSAKDTVVAGEKRTFKFTKNTASKILIDNFKITIANVSSQNTDKPASNVIDNDQFSAWRTNAENVNKEKFITLKLNQVTKISRLDYLRDLNGGNQGNIRQYNVYTSLDGVNFTRVSGGRWSNDNRVKTSTFKPVDALYVKLKATGVVKGYAAASSIRLYKVDEKPVINAENLSFYKGDEINFDSILSKVTATDKEDGDLTSKITYTTNYVKGEAGDYEIVYKVTDSYGNETTKKVILKVKERYTYASDLPWIKATTQVGRVEKDRSTKRRTLRLWDGEKEISYKKGLGTHSNSEVIYNLEKENFKYFTSNIGVDRTADSRGSVKFKVFADGKLLYESEVMKRDTASKFIKFDIEGVKEFKLVVEDGGNGRASDHANWANAKFIMPDKDVVSGDTSKLQEVIKEVEGLKSSDYEKTFWDNLQEKITEGKLLLTKEKAKQSEIDKAVEDIKTALSNLKKFKGENPVINATDLSFYKGDEINFDFILSKVTALDKEDGNISSKVTYTTNYVKDKVGEFEVVYTAVDSHQNKTVKKVKLRVEEKETKEEFVYASDLAWTKATTQWRSVQKDKSIKRRTLRLWNGEKEVSYKKGIGTHSNSEVIYNIEGKDFKQFKSVIGVNRTADSRGSVKFKVFVDGKLLYTSEVMKRNTASESIEVDVEGAKEIKLVVENGGNGNASDHANWADAKFIK</sequence>
<dbReference type="RefSeq" id="WP_343762035.1">
    <property type="nucleotide sequence ID" value="NZ_BAAACG010000010.1"/>
</dbReference>
<dbReference type="InterPro" id="IPR038637">
    <property type="entry name" value="NPCBM_sf"/>
</dbReference>
<dbReference type="Gene3D" id="2.60.40.10">
    <property type="entry name" value="Immunoglobulins"/>
    <property type="match status" value="2"/>
</dbReference>
<dbReference type="EMBL" id="BAAACG010000010">
    <property type="protein sequence ID" value="GAA0742683.1"/>
    <property type="molecule type" value="Genomic_DNA"/>
</dbReference>
<dbReference type="InterPro" id="IPR025142">
    <property type="entry name" value="DUF4073"/>
</dbReference>
<dbReference type="Pfam" id="PF08305">
    <property type="entry name" value="NPCBM"/>
    <property type="match status" value="2"/>
</dbReference>
<protein>
    <recommendedName>
        <fullName evidence="3">F5/8 type C domain-containing protein</fullName>
    </recommendedName>
</protein>
<dbReference type="SMART" id="SM00776">
    <property type="entry name" value="NPCBM"/>
    <property type="match status" value="2"/>
</dbReference>
<dbReference type="PROSITE" id="PS50022">
    <property type="entry name" value="FA58C_3"/>
    <property type="match status" value="1"/>
</dbReference>
<keyword evidence="5" id="KW-1185">Reference proteome</keyword>
<organism evidence="4 5">
    <name type="scientific">Clostridium oceanicum</name>
    <dbReference type="NCBI Taxonomy" id="1543"/>
    <lineage>
        <taxon>Bacteria</taxon>
        <taxon>Bacillati</taxon>
        <taxon>Bacillota</taxon>
        <taxon>Clostridia</taxon>
        <taxon>Eubacteriales</taxon>
        <taxon>Clostridiaceae</taxon>
        <taxon>Clostridium</taxon>
    </lineage>
</organism>
<dbReference type="InterPro" id="IPR008979">
    <property type="entry name" value="Galactose-bd-like_sf"/>
</dbReference>
<dbReference type="Gene3D" id="1.20.1270.90">
    <property type="entry name" value="AF1782-like"/>
    <property type="match status" value="1"/>
</dbReference>
<evidence type="ECO:0000313" key="4">
    <source>
        <dbReference type="EMBL" id="GAA0742683.1"/>
    </source>
</evidence>
<dbReference type="Pfam" id="PF16403">
    <property type="entry name" value="Bact_surface_Ig-like"/>
    <property type="match status" value="1"/>
</dbReference>
<dbReference type="InterPro" id="IPR013222">
    <property type="entry name" value="Glyco_hyd_98_carb-bd"/>
</dbReference>